<reference evidence="2 3" key="1">
    <citation type="submission" date="2018-05" db="EMBL/GenBank/DDBJ databases">
        <title>Salinimonas sp. HMF8227 Genome sequencing and assembly.</title>
        <authorList>
            <person name="Kang H."/>
            <person name="Kang J."/>
            <person name="Cha I."/>
            <person name="Kim H."/>
            <person name="Joh K."/>
        </authorList>
    </citation>
    <scope>NUCLEOTIDE SEQUENCE [LARGE SCALE GENOMIC DNA]</scope>
    <source>
        <strain evidence="2 3">HMF8227</strain>
    </source>
</reference>
<protein>
    <recommendedName>
        <fullName evidence="4">PEP-CTERM protein-sorting domain-containing protein</fullName>
    </recommendedName>
</protein>
<keyword evidence="1" id="KW-0732">Signal</keyword>
<dbReference type="NCBIfam" id="TIGR02595">
    <property type="entry name" value="PEP_CTERM"/>
    <property type="match status" value="1"/>
</dbReference>
<dbReference type="EMBL" id="CP029347">
    <property type="protein sequence ID" value="AWL11798.1"/>
    <property type="molecule type" value="Genomic_DNA"/>
</dbReference>
<evidence type="ECO:0000256" key="1">
    <source>
        <dbReference type="SAM" id="SignalP"/>
    </source>
</evidence>
<keyword evidence="3" id="KW-1185">Reference proteome</keyword>
<dbReference type="KEGG" id="salh:HMF8227_01320"/>
<dbReference type="Proteomes" id="UP000245728">
    <property type="component" value="Chromosome"/>
</dbReference>
<accession>A0A2S2E2D0</accession>
<gene>
    <name evidence="2" type="ORF">HMF8227_01320</name>
</gene>
<proteinExistence type="predicted"/>
<sequence length="293" mass="31929">MYKFCVTIVVIIAASLTFTAKAGVLSCDPSKVTLNTVALLTDLNDNLLQNGPYDASQCLGYDPGNDDQWGLSNPTNNIGQYNDGLLNGEGDLFDGLEFIEADELQVLGTWAGDPEPADAQNDPGWIHLLNFQWDDELETGSYNYSSVKPNDNTGLFIGDLLEMSFDCADGDCTSADWSLTVKLDIIEQVQAVLGDKTFDHLAFSVKAGTGFAVYDFDFIDIFNNEPNPALNFLTPYAFTGTLNTMDLAGKGVSHINVWARDPADTTTVPEPWSLALLALGLLMMGLSRWRLKA</sequence>
<name>A0A2S2E2D0_9ALTE</name>
<dbReference type="RefSeq" id="WP_162558524.1">
    <property type="nucleotide sequence ID" value="NZ_CP029347.1"/>
</dbReference>
<dbReference type="InterPro" id="IPR013424">
    <property type="entry name" value="Ice-binding_C"/>
</dbReference>
<organism evidence="2 3">
    <name type="scientific">Saliniradius amylolyticus</name>
    <dbReference type="NCBI Taxonomy" id="2183582"/>
    <lineage>
        <taxon>Bacteria</taxon>
        <taxon>Pseudomonadati</taxon>
        <taxon>Pseudomonadota</taxon>
        <taxon>Gammaproteobacteria</taxon>
        <taxon>Alteromonadales</taxon>
        <taxon>Alteromonadaceae</taxon>
        <taxon>Saliniradius</taxon>
    </lineage>
</organism>
<dbReference type="AlphaFoldDB" id="A0A2S2E2D0"/>
<feature type="signal peptide" evidence="1">
    <location>
        <begin position="1"/>
        <end position="22"/>
    </location>
</feature>
<feature type="chain" id="PRO_5015695110" description="PEP-CTERM protein-sorting domain-containing protein" evidence="1">
    <location>
        <begin position="23"/>
        <end position="293"/>
    </location>
</feature>
<evidence type="ECO:0000313" key="3">
    <source>
        <dbReference type="Proteomes" id="UP000245728"/>
    </source>
</evidence>
<evidence type="ECO:0000313" key="2">
    <source>
        <dbReference type="EMBL" id="AWL11798.1"/>
    </source>
</evidence>
<evidence type="ECO:0008006" key="4">
    <source>
        <dbReference type="Google" id="ProtNLM"/>
    </source>
</evidence>